<evidence type="ECO:0000256" key="6">
    <source>
        <dbReference type="ARBA" id="ARBA00023136"/>
    </source>
</evidence>
<evidence type="ECO:0000313" key="11">
    <source>
        <dbReference type="Proteomes" id="UP000182740"/>
    </source>
</evidence>
<dbReference type="Pfam" id="PF01569">
    <property type="entry name" value="PAP2"/>
    <property type="match status" value="1"/>
</dbReference>
<accession>A0A1K1SPW4</accession>
<keyword evidence="6 8" id="KW-0472">Membrane</keyword>
<name>A0A1K1SPW4_9PSEU</name>
<feature type="transmembrane region" description="Helical" evidence="8">
    <location>
        <begin position="109"/>
        <end position="137"/>
    </location>
</feature>
<dbReference type="PANTHER" id="PTHR14969">
    <property type="entry name" value="SPHINGOSINE-1-PHOSPHATE PHOSPHOHYDROLASE"/>
    <property type="match status" value="1"/>
</dbReference>
<dbReference type="GO" id="GO:0005886">
    <property type="term" value="C:plasma membrane"/>
    <property type="evidence" value="ECO:0007669"/>
    <property type="project" value="UniProtKB-SubCell"/>
</dbReference>
<dbReference type="EMBL" id="FPJG01000006">
    <property type="protein sequence ID" value="SFW85909.1"/>
    <property type="molecule type" value="Genomic_DNA"/>
</dbReference>
<protein>
    <submittedName>
        <fullName evidence="10">Undecaprenyl-diphosphatase</fullName>
    </submittedName>
</protein>
<dbReference type="SUPFAM" id="SSF48317">
    <property type="entry name" value="Acid phosphatase/Vanadium-dependent haloperoxidase"/>
    <property type="match status" value="1"/>
</dbReference>
<proteinExistence type="predicted"/>
<keyword evidence="11" id="KW-1185">Reference proteome</keyword>
<evidence type="ECO:0000313" key="10">
    <source>
        <dbReference type="EMBL" id="SFW85909.1"/>
    </source>
</evidence>
<dbReference type="SMART" id="SM00014">
    <property type="entry name" value="acidPPc"/>
    <property type="match status" value="1"/>
</dbReference>
<organism evidence="10 11">
    <name type="scientific">Amycolatopsis australiensis</name>
    <dbReference type="NCBI Taxonomy" id="546364"/>
    <lineage>
        <taxon>Bacteria</taxon>
        <taxon>Bacillati</taxon>
        <taxon>Actinomycetota</taxon>
        <taxon>Actinomycetes</taxon>
        <taxon>Pseudonocardiales</taxon>
        <taxon>Pseudonocardiaceae</taxon>
        <taxon>Amycolatopsis</taxon>
    </lineage>
</organism>
<evidence type="ECO:0000256" key="8">
    <source>
        <dbReference type="SAM" id="Phobius"/>
    </source>
</evidence>
<dbReference type="Proteomes" id="UP000182740">
    <property type="component" value="Unassembled WGS sequence"/>
</dbReference>
<gene>
    <name evidence="10" type="ORF">SAMN04489730_6251</name>
</gene>
<dbReference type="Gene3D" id="1.20.144.10">
    <property type="entry name" value="Phosphatidic acid phosphatase type 2/haloperoxidase"/>
    <property type="match status" value="1"/>
</dbReference>
<keyword evidence="3 8" id="KW-0812">Transmembrane</keyword>
<evidence type="ECO:0000256" key="5">
    <source>
        <dbReference type="ARBA" id="ARBA00022989"/>
    </source>
</evidence>
<dbReference type="OrthoDB" id="3629916at2"/>
<evidence type="ECO:0000259" key="9">
    <source>
        <dbReference type="SMART" id="SM00014"/>
    </source>
</evidence>
<dbReference type="CDD" id="cd01610">
    <property type="entry name" value="PAP2_like"/>
    <property type="match status" value="1"/>
</dbReference>
<evidence type="ECO:0000256" key="1">
    <source>
        <dbReference type="ARBA" id="ARBA00004651"/>
    </source>
</evidence>
<evidence type="ECO:0000256" key="3">
    <source>
        <dbReference type="ARBA" id="ARBA00022692"/>
    </source>
</evidence>
<sequence>MPSAMSPDGLDTNTLPVTRPARPVTAISVLARGGLLWMVVAAALACRPGRWRRAAGRGLAAGAAAMAVGHGIKAVVRRPRPPDGGLPARKALPEQPKSPAFPSTHATTAAAFTAAVALTAPAAGAAVTPLAAVVCYSRLRTRAHWPTDVYGGAAIGAAVGCAVARPGWVRWLWRRVKSAG</sequence>
<comment type="subcellular location">
    <subcellularLocation>
        <location evidence="1">Cell membrane</location>
        <topology evidence="1">Multi-pass membrane protein</topology>
    </subcellularLocation>
</comment>
<feature type="domain" description="Phosphatidic acid phosphatase type 2/haloperoxidase" evidence="9">
    <location>
        <begin position="54"/>
        <end position="164"/>
    </location>
</feature>
<keyword evidence="4" id="KW-0378">Hydrolase</keyword>
<evidence type="ECO:0000256" key="4">
    <source>
        <dbReference type="ARBA" id="ARBA00022801"/>
    </source>
</evidence>
<evidence type="ECO:0000256" key="2">
    <source>
        <dbReference type="ARBA" id="ARBA00022475"/>
    </source>
</evidence>
<feature type="transmembrane region" description="Helical" evidence="8">
    <location>
        <begin position="149"/>
        <end position="168"/>
    </location>
</feature>
<dbReference type="InterPro" id="IPR000326">
    <property type="entry name" value="PAP2/HPO"/>
</dbReference>
<dbReference type="PANTHER" id="PTHR14969:SF62">
    <property type="entry name" value="DECAPRENYLPHOSPHORYL-5-PHOSPHORIBOSE PHOSPHATASE RV3807C-RELATED"/>
    <property type="match status" value="1"/>
</dbReference>
<dbReference type="GO" id="GO:0016787">
    <property type="term" value="F:hydrolase activity"/>
    <property type="evidence" value="ECO:0007669"/>
    <property type="project" value="UniProtKB-KW"/>
</dbReference>
<reference evidence="11" key="1">
    <citation type="submission" date="2016-11" db="EMBL/GenBank/DDBJ databases">
        <authorList>
            <person name="Varghese N."/>
            <person name="Submissions S."/>
        </authorList>
    </citation>
    <scope>NUCLEOTIDE SEQUENCE [LARGE SCALE GENOMIC DNA]</scope>
    <source>
        <strain evidence="11">DSM 44671</strain>
    </source>
</reference>
<dbReference type="STRING" id="546364.SAMN04489730_6251"/>
<dbReference type="InterPro" id="IPR036938">
    <property type="entry name" value="PAP2/HPO_sf"/>
</dbReference>
<keyword evidence="2" id="KW-1003">Cell membrane</keyword>
<dbReference type="RefSeq" id="WP_084743039.1">
    <property type="nucleotide sequence ID" value="NZ_FPJG01000006.1"/>
</dbReference>
<feature type="region of interest" description="Disordered" evidence="7">
    <location>
        <begin position="78"/>
        <end position="103"/>
    </location>
</feature>
<keyword evidence="5 8" id="KW-1133">Transmembrane helix</keyword>
<dbReference type="AlphaFoldDB" id="A0A1K1SPW4"/>
<evidence type="ECO:0000256" key="7">
    <source>
        <dbReference type="SAM" id="MobiDB-lite"/>
    </source>
</evidence>
<feature type="transmembrane region" description="Helical" evidence="8">
    <location>
        <begin position="24"/>
        <end position="46"/>
    </location>
</feature>